<dbReference type="GO" id="GO:0060271">
    <property type="term" value="P:cilium assembly"/>
    <property type="evidence" value="ECO:0007669"/>
    <property type="project" value="InterPro"/>
</dbReference>
<dbReference type="GO" id="GO:0097539">
    <property type="term" value="C:ciliary transition fiber"/>
    <property type="evidence" value="ECO:0007669"/>
    <property type="project" value="TreeGrafter"/>
</dbReference>
<accession>A0AAV7ANI8</accession>
<dbReference type="GO" id="GO:0045202">
    <property type="term" value="C:synapse"/>
    <property type="evidence" value="ECO:0007669"/>
    <property type="project" value="GOC"/>
</dbReference>
<dbReference type="PANTHER" id="PTHR36170">
    <property type="entry name" value="CENTROSOMAL PROTEIN OF 89 KDA"/>
    <property type="match status" value="1"/>
</dbReference>
<dbReference type="GO" id="GO:0007268">
    <property type="term" value="P:chemical synaptic transmission"/>
    <property type="evidence" value="ECO:0007669"/>
    <property type="project" value="InterPro"/>
</dbReference>
<evidence type="ECO:0000313" key="2">
    <source>
        <dbReference type="EMBL" id="KAG8562747.1"/>
    </source>
</evidence>
<feature type="region of interest" description="Disordered" evidence="1">
    <location>
        <begin position="24"/>
        <end position="49"/>
    </location>
</feature>
<comment type="caution">
    <text evidence="2">The sequence shown here is derived from an EMBL/GenBank/DDBJ whole genome shotgun (WGS) entry which is preliminary data.</text>
</comment>
<evidence type="ECO:0000256" key="1">
    <source>
        <dbReference type="SAM" id="MobiDB-lite"/>
    </source>
</evidence>
<dbReference type="EMBL" id="WNYA01000007">
    <property type="protein sequence ID" value="KAG8562747.1"/>
    <property type="molecule type" value="Genomic_DNA"/>
</dbReference>
<feature type="compositionally biased region" description="Pro residues" evidence="1">
    <location>
        <begin position="34"/>
        <end position="45"/>
    </location>
</feature>
<proteinExistence type="predicted"/>
<evidence type="ECO:0000313" key="3">
    <source>
        <dbReference type="Proteomes" id="UP000824782"/>
    </source>
</evidence>
<keyword evidence="3" id="KW-1185">Reference proteome</keyword>
<reference evidence="2" key="1">
    <citation type="thesis" date="2020" institute="ProQuest LLC" country="789 East Eisenhower Parkway, Ann Arbor, MI, USA">
        <title>Comparative Genomics and Chromosome Evolution.</title>
        <authorList>
            <person name="Mudd A.B."/>
        </authorList>
    </citation>
    <scope>NUCLEOTIDE SEQUENCE</scope>
    <source>
        <strain evidence="2">237g6f4</strain>
        <tissue evidence="2">Blood</tissue>
    </source>
</reference>
<name>A0AAV7ANI8_ENGPU</name>
<dbReference type="PANTHER" id="PTHR36170:SF1">
    <property type="entry name" value="CENTROSOMAL PROTEIN OF 89 KDA"/>
    <property type="match status" value="1"/>
</dbReference>
<dbReference type="InterPro" id="IPR033545">
    <property type="entry name" value="CEP89"/>
</dbReference>
<dbReference type="GO" id="GO:0005814">
    <property type="term" value="C:centriole"/>
    <property type="evidence" value="ECO:0007669"/>
    <property type="project" value="InterPro"/>
</dbReference>
<organism evidence="2 3">
    <name type="scientific">Engystomops pustulosus</name>
    <name type="common">Tungara frog</name>
    <name type="synonym">Physalaemus pustulosus</name>
    <dbReference type="NCBI Taxonomy" id="76066"/>
    <lineage>
        <taxon>Eukaryota</taxon>
        <taxon>Metazoa</taxon>
        <taxon>Chordata</taxon>
        <taxon>Craniata</taxon>
        <taxon>Vertebrata</taxon>
        <taxon>Euteleostomi</taxon>
        <taxon>Amphibia</taxon>
        <taxon>Batrachia</taxon>
        <taxon>Anura</taxon>
        <taxon>Neobatrachia</taxon>
        <taxon>Hyloidea</taxon>
        <taxon>Leptodactylidae</taxon>
        <taxon>Leiuperinae</taxon>
        <taxon>Engystomops</taxon>
    </lineage>
</organism>
<protein>
    <submittedName>
        <fullName evidence="2">Uncharacterized protein</fullName>
    </submittedName>
</protein>
<sequence length="218" mass="24729">MSFPFRRRGANQFKHIAHGLIPAATVAPRSAVPRTPPPRSPNPSPERPRSALAAAILMTSLTGRTVAIPQPRQRSYSENDSNYIEERDHIEPYATARELGVEQHWKSYANRENVRSPVMSFEFQDDDTEEQMSDIERENTERMFEKRGDGVSLEPLYAVPHKDVQNSNLIFFQRTLTAMKQDSEEGRSSPDISNQPTESTFHIREGMMLVGVMPVFGV</sequence>
<gene>
    <name evidence="2" type="ORF">GDO81_015799</name>
</gene>
<dbReference type="AlphaFoldDB" id="A0AAV7ANI8"/>
<dbReference type="Proteomes" id="UP000824782">
    <property type="component" value="Unassembled WGS sequence"/>
</dbReference>
<dbReference type="GO" id="GO:0007005">
    <property type="term" value="P:mitochondrion organization"/>
    <property type="evidence" value="ECO:0007669"/>
    <property type="project" value="InterPro"/>
</dbReference>